<keyword evidence="2" id="KW-1185">Reference proteome</keyword>
<organism evidence="1 2">
    <name type="scientific">Pyronema omphalodes (strain CBS 100304)</name>
    <name type="common">Pyronema confluens</name>
    <dbReference type="NCBI Taxonomy" id="1076935"/>
    <lineage>
        <taxon>Eukaryota</taxon>
        <taxon>Fungi</taxon>
        <taxon>Dikarya</taxon>
        <taxon>Ascomycota</taxon>
        <taxon>Pezizomycotina</taxon>
        <taxon>Pezizomycetes</taxon>
        <taxon>Pezizales</taxon>
        <taxon>Pyronemataceae</taxon>
        <taxon>Pyronema</taxon>
    </lineage>
</organism>
<dbReference type="Proteomes" id="UP000018144">
    <property type="component" value="Unassembled WGS sequence"/>
</dbReference>
<dbReference type="AlphaFoldDB" id="U4LQT1"/>
<accession>U4LQT1</accession>
<proteinExistence type="predicted"/>
<evidence type="ECO:0000313" key="1">
    <source>
        <dbReference type="EMBL" id="CCX29661.1"/>
    </source>
</evidence>
<protein>
    <submittedName>
        <fullName evidence="1">Uncharacterized protein</fullName>
    </submittedName>
</protein>
<gene>
    <name evidence="1" type="ORF">PCON_06322</name>
</gene>
<dbReference type="EMBL" id="HF935309">
    <property type="protein sequence ID" value="CCX29661.1"/>
    <property type="molecule type" value="Genomic_DNA"/>
</dbReference>
<evidence type="ECO:0000313" key="2">
    <source>
        <dbReference type="Proteomes" id="UP000018144"/>
    </source>
</evidence>
<sequence length="76" mass="8112">MDNPPVPKKYHLPETLLLGPRNIELLYAAPSPSPILAESHLCPGTPLAAAFSSSAKYLAKRPPTALLAKNNPTELP</sequence>
<name>U4LQT1_PYROM</name>
<reference evidence="1 2" key="1">
    <citation type="journal article" date="2013" name="PLoS Genet.">
        <title>The genome and development-dependent transcriptomes of Pyronema confluens: a window into fungal evolution.</title>
        <authorList>
            <person name="Traeger S."/>
            <person name="Altegoer F."/>
            <person name="Freitag M."/>
            <person name="Gabaldon T."/>
            <person name="Kempken F."/>
            <person name="Kumar A."/>
            <person name="Marcet-Houben M."/>
            <person name="Poggeler S."/>
            <person name="Stajich J.E."/>
            <person name="Nowrousian M."/>
        </authorList>
    </citation>
    <scope>NUCLEOTIDE SEQUENCE [LARGE SCALE GENOMIC DNA]</scope>
    <source>
        <strain evidence="2">CBS 100304</strain>
        <tissue evidence="1">Vegetative mycelium</tissue>
    </source>
</reference>